<dbReference type="InterPro" id="IPR023186">
    <property type="entry name" value="IUNH"/>
</dbReference>
<accession>A0A8J6LTI1</accession>
<dbReference type="InterPro" id="IPR001910">
    <property type="entry name" value="Inosine/uridine_hydrolase_dom"/>
</dbReference>
<dbReference type="PANTHER" id="PTHR12304">
    <property type="entry name" value="INOSINE-URIDINE PREFERRING NUCLEOSIDE HYDROLASE"/>
    <property type="match status" value="1"/>
</dbReference>
<organism evidence="5 6">
    <name type="scientific">Neobittarella massiliensis</name>
    <name type="common">ex Bilen et al. 2018</name>
    <dbReference type="NCBI Taxonomy" id="2041842"/>
    <lineage>
        <taxon>Bacteria</taxon>
        <taxon>Bacillati</taxon>
        <taxon>Bacillota</taxon>
        <taxon>Clostridia</taxon>
        <taxon>Eubacteriales</taxon>
        <taxon>Oscillospiraceae</taxon>
        <taxon>Neobittarella (ex Bilen et al. 2018)</taxon>
    </lineage>
</organism>
<keyword evidence="3" id="KW-1133">Transmembrane helix</keyword>
<keyword evidence="3" id="KW-0812">Transmembrane</keyword>
<name>A0A8J6LTI1_9FIRM</name>
<dbReference type="PANTHER" id="PTHR12304:SF59">
    <property type="entry name" value="INOSINE-URIDINE PREFERRING NUCLEOSIDE HYDROLASE FAMILY PROTEIN"/>
    <property type="match status" value="1"/>
</dbReference>
<feature type="transmembrane region" description="Helical" evidence="3">
    <location>
        <begin position="21"/>
        <end position="40"/>
    </location>
</feature>
<reference evidence="5" key="1">
    <citation type="submission" date="2020-08" db="EMBL/GenBank/DDBJ databases">
        <authorList>
            <person name="Liu C."/>
            <person name="Sun Q."/>
        </authorList>
    </citation>
    <scope>NUCLEOTIDE SEQUENCE</scope>
    <source>
        <strain evidence="5">NSJ-65</strain>
    </source>
</reference>
<keyword evidence="1 5" id="KW-0378">Hydrolase</keyword>
<keyword evidence="6" id="KW-1185">Reference proteome</keyword>
<dbReference type="GO" id="GO:0006152">
    <property type="term" value="P:purine nucleoside catabolic process"/>
    <property type="evidence" value="ECO:0007669"/>
    <property type="project" value="TreeGrafter"/>
</dbReference>
<feature type="domain" description="Inosine/uridine-preferring nucleoside hydrolase" evidence="4">
    <location>
        <begin position="54"/>
        <end position="369"/>
    </location>
</feature>
<keyword evidence="2" id="KW-0326">Glycosidase</keyword>
<dbReference type="PROSITE" id="PS51257">
    <property type="entry name" value="PROKAR_LIPOPROTEIN"/>
    <property type="match status" value="1"/>
</dbReference>
<dbReference type="InterPro" id="IPR036452">
    <property type="entry name" value="Ribo_hydro-like"/>
</dbReference>
<dbReference type="RefSeq" id="WP_186487469.1">
    <property type="nucleotide sequence ID" value="NZ_JACOGI010000001.1"/>
</dbReference>
<keyword evidence="3" id="KW-0472">Membrane</keyword>
<protein>
    <submittedName>
        <fullName evidence="5">Nucleoside hydrolase</fullName>
    </submittedName>
</protein>
<proteinExistence type="predicted"/>
<gene>
    <name evidence="5" type="ORF">H8K20_03280</name>
</gene>
<evidence type="ECO:0000256" key="1">
    <source>
        <dbReference type="ARBA" id="ARBA00022801"/>
    </source>
</evidence>
<evidence type="ECO:0000313" key="6">
    <source>
        <dbReference type="Proteomes" id="UP000597668"/>
    </source>
</evidence>
<dbReference type="AlphaFoldDB" id="A0A8J6LTI1"/>
<evidence type="ECO:0000259" key="4">
    <source>
        <dbReference type="Pfam" id="PF01156"/>
    </source>
</evidence>
<evidence type="ECO:0000256" key="2">
    <source>
        <dbReference type="ARBA" id="ARBA00023295"/>
    </source>
</evidence>
<dbReference type="EMBL" id="JACOGI010000001">
    <property type="protein sequence ID" value="MBC3515419.1"/>
    <property type="molecule type" value="Genomic_DNA"/>
</dbReference>
<dbReference type="Gene3D" id="3.90.245.10">
    <property type="entry name" value="Ribonucleoside hydrolase-like"/>
    <property type="match status" value="1"/>
</dbReference>
<dbReference type="Pfam" id="PF01156">
    <property type="entry name" value="IU_nuc_hydro"/>
    <property type="match status" value="1"/>
</dbReference>
<dbReference type="GO" id="GO:0008477">
    <property type="term" value="F:purine nucleosidase activity"/>
    <property type="evidence" value="ECO:0007669"/>
    <property type="project" value="TreeGrafter"/>
</dbReference>
<dbReference type="SUPFAM" id="SSF53590">
    <property type="entry name" value="Nucleoside hydrolase"/>
    <property type="match status" value="1"/>
</dbReference>
<evidence type="ECO:0000256" key="3">
    <source>
        <dbReference type="SAM" id="Phobius"/>
    </source>
</evidence>
<sequence length="383" mass="40938">MSTRYNPNPFEKKKMKKSTKWVLCILAAVSAVGCIVAALVQEPVIPAYKEAVPVIIDCDPGTDDGYALVMAGGTDNLDVRGITTVYGALSIGATTQNALSLTDYIGLGCPVSVGAATPLVRSLRPSSENNGVGGLCSVALPVPAQKLDERPAWQLIYDEAVAQNGKLQLICLGPLTNVATALQQYPDLAQKLAGITFMAGNFDSPAVEFNTSCDPQALDVVLRCGVPLTVVPRDRAYLATRLINPCPVADGDGNTALWGSGAPDYWSDLVSDKSPVQSFLVGVQQYTDDNWKTNDQTTSLNCRAMPSMAPLLSVISGGSDLCRYDKCWVNIITTGEKTGTVVFTSAQDAEKSDEDLGAEVSLLVDIDRTLYRQAIRQMVNSYR</sequence>
<evidence type="ECO:0000313" key="5">
    <source>
        <dbReference type="EMBL" id="MBC3515419.1"/>
    </source>
</evidence>
<dbReference type="Proteomes" id="UP000597668">
    <property type="component" value="Unassembled WGS sequence"/>
</dbReference>
<comment type="caution">
    <text evidence="5">The sequence shown here is derived from an EMBL/GenBank/DDBJ whole genome shotgun (WGS) entry which is preliminary data.</text>
</comment>
<dbReference type="GO" id="GO:0005829">
    <property type="term" value="C:cytosol"/>
    <property type="evidence" value="ECO:0007669"/>
    <property type="project" value="TreeGrafter"/>
</dbReference>